<dbReference type="VEuPathDB" id="MicrosporidiaDB:AAJ76_2100024520"/>
<keyword evidence="3 4" id="KW-0067">ATP-binding</keyword>
<dbReference type="InterPro" id="IPR027417">
    <property type="entry name" value="P-loop_NTPase"/>
</dbReference>
<dbReference type="SMART" id="SM00382">
    <property type="entry name" value="AAA"/>
    <property type="match status" value="1"/>
</dbReference>
<dbReference type="InterPro" id="IPR003960">
    <property type="entry name" value="ATPase_AAA_CS"/>
</dbReference>
<proteinExistence type="inferred from homology"/>
<accession>A0A0F9WFD2</accession>
<keyword evidence="2 4" id="KW-0547">Nucleotide-binding</keyword>
<dbReference type="GO" id="GO:0005524">
    <property type="term" value="F:ATP binding"/>
    <property type="evidence" value="ECO:0007669"/>
    <property type="project" value="UniProtKB-KW"/>
</dbReference>
<dbReference type="VEuPathDB" id="MicrosporidiaDB:G9O61_00g014820"/>
<gene>
    <name evidence="6" type="ORF">AAJ76_2100024520</name>
</gene>
<dbReference type="InterPro" id="IPR050304">
    <property type="entry name" value="MT-severing_AAA_ATPase"/>
</dbReference>
<dbReference type="Proteomes" id="UP000034350">
    <property type="component" value="Unassembled WGS sequence"/>
</dbReference>
<dbReference type="VEuPathDB" id="MicrosporidiaDB:NCER_101497"/>
<evidence type="ECO:0000313" key="7">
    <source>
        <dbReference type="Proteomes" id="UP000034350"/>
    </source>
</evidence>
<evidence type="ECO:0000256" key="3">
    <source>
        <dbReference type="ARBA" id="ARBA00022840"/>
    </source>
</evidence>
<evidence type="ECO:0000259" key="5">
    <source>
        <dbReference type="SMART" id="SM00382"/>
    </source>
</evidence>
<reference evidence="6 7" key="1">
    <citation type="journal article" date="2015" name="Environ. Microbiol.">
        <title>Genome analyses suggest the presence of polyploidy and recent human-driven expansions in eight global populations of the honeybee pathogen Nosema ceranae.</title>
        <authorList>
            <person name="Pelin A."/>
            <person name="Selman M."/>
            <person name="Aris-Brosou S."/>
            <person name="Farinelli L."/>
            <person name="Corradi N."/>
        </authorList>
    </citation>
    <scope>NUCLEOTIDE SEQUENCE [LARGE SCALE GENOMIC DNA]</scope>
    <source>
        <strain evidence="6 7">PA08 1199</strain>
    </source>
</reference>
<evidence type="ECO:0000313" key="6">
    <source>
        <dbReference type="EMBL" id="KKO75440.1"/>
    </source>
</evidence>
<dbReference type="PROSITE" id="PS00674">
    <property type="entry name" value="AAA"/>
    <property type="match status" value="1"/>
</dbReference>
<dbReference type="Pfam" id="PF09336">
    <property type="entry name" value="Vps4_C"/>
    <property type="match status" value="1"/>
</dbReference>
<dbReference type="RefSeq" id="XP_024331182.1">
    <property type="nucleotide sequence ID" value="XM_024474568.1"/>
</dbReference>
<dbReference type="Gene3D" id="1.10.8.60">
    <property type="match status" value="1"/>
</dbReference>
<dbReference type="InterPro" id="IPR003593">
    <property type="entry name" value="AAA+_ATPase"/>
</dbReference>
<dbReference type="FunFam" id="1.10.8.60:FF:000022">
    <property type="entry name" value="Fidgetin like 1"/>
    <property type="match status" value="1"/>
</dbReference>
<dbReference type="InterPro" id="IPR003959">
    <property type="entry name" value="ATPase_AAA_core"/>
</dbReference>
<dbReference type="InterPro" id="IPR041569">
    <property type="entry name" value="AAA_lid_3"/>
</dbReference>
<evidence type="ECO:0000256" key="4">
    <source>
        <dbReference type="RuleBase" id="RU003651"/>
    </source>
</evidence>
<evidence type="ECO:0000256" key="1">
    <source>
        <dbReference type="ARBA" id="ARBA00006914"/>
    </source>
</evidence>
<comment type="caution">
    <text evidence="6">The sequence shown here is derived from an EMBL/GenBank/DDBJ whole genome shotgun (WGS) entry which is preliminary data.</text>
</comment>
<keyword evidence="7" id="KW-1185">Reference proteome</keyword>
<sequence length="420" mass="47672">MHKKLYHLQEKLEEQDLPEYLSFLPPELRNCDTKLDKLYTDHILPIISNDTSLLPLLHSYTNIPLECDLDEIELLLENYNSVTSPFFETGTKQNYSSGFKTASEKQLTGLKQNDAKKSSGEIDPESNIENNILERIKSEILENVNNITWDDVVGLDNVKKIINEIVLWPMQRPDLFTGLRGPPKGLMLFGPPGTGKTMIGKCIASQCNATFFSISASSLTSKWVGEGEKMVRALFYLGRKMQPSVIFIDEIDSLLSQRSENENEGSRRIKTEFLVQFDGTATSNDDKILVIGATNRPHEIDEAAVRRLVKRVYVSLPDENARIKMVKNLVTNYKNNLSANDLTKISQLTEGYSGSDIFNLCREASLEPFREIEDIKKFKTENAREINVEDFVKAVSQIKKSVSSRDLHLYEEWNGTYGSK</sequence>
<dbReference type="InterPro" id="IPR015415">
    <property type="entry name" value="Spast_Vps4_C"/>
</dbReference>
<dbReference type="SUPFAM" id="SSF52540">
    <property type="entry name" value="P-loop containing nucleoside triphosphate hydrolases"/>
    <property type="match status" value="1"/>
</dbReference>
<dbReference type="Pfam" id="PF00004">
    <property type="entry name" value="AAA"/>
    <property type="match status" value="1"/>
</dbReference>
<dbReference type="Gene3D" id="3.40.50.300">
    <property type="entry name" value="P-loop containing nucleotide triphosphate hydrolases"/>
    <property type="match status" value="1"/>
</dbReference>
<dbReference type="FunFam" id="3.40.50.300:FF:000093">
    <property type="entry name" value="Fidgetin-like 1"/>
    <property type="match status" value="1"/>
</dbReference>
<dbReference type="PANTHER" id="PTHR23074">
    <property type="entry name" value="AAA DOMAIN-CONTAINING"/>
    <property type="match status" value="1"/>
</dbReference>
<evidence type="ECO:0000256" key="2">
    <source>
        <dbReference type="ARBA" id="ARBA00022741"/>
    </source>
</evidence>
<dbReference type="GeneID" id="36319492"/>
<name>A0A0F9WFD2_9MICR</name>
<organism evidence="6 7">
    <name type="scientific">Vairimorpha ceranae</name>
    <dbReference type="NCBI Taxonomy" id="40302"/>
    <lineage>
        <taxon>Eukaryota</taxon>
        <taxon>Fungi</taxon>
        <taxon>Fungi incertae sedis</taxon>
        <taxon>Microsporidia</taxon>
        <taxon>Nosematidae</taxon>
        <taxon>Vairimorpha</taxon>
    </lineage>
</organism>
<comment type="similarity">
    <text evidence="1 4">Belongs to the AAA ATPase family.</text>
</comment>
<dbReference type="GO" id="GO:0016887">
    <property type="term" value="F:ATP hydrolysis activity"/>
    <property type="evidence" value="ECO:0007669"/>
    <property type="project" value="InterPro"/>
</dbReference>
<dbReference type="Pfam" id="PF17862">
    <property type="entry name" value="AAA_lid_3"/>
    <property type="match status" value="1"/>
</dbReference>
<dbReference type="PANTHER" id="PTHR23074:SF17">
    <property type="entry name" value="FIDGETIN-LIKE PROTEIN 1"/>
    <property type="match status" value="1"/>
</dbReference>
<protein>
    <submittedName>
        <fullName evidence="6">Fidgetin-like protein 1</fullName>
    </submittedName>
</protein>
<feature type="domain" description="AAA+ ATPase" evidence="5">
    <location>
        <begin position="182"/>
        <end position="318"/>
    </location>
</feature>
<dbReference type="EMBL" id="JPQZ01000021">
    <property type="protein sequence ID" value="KKO75440.1"/>
    <property type="molecule type" value="Genomic_DNA"/>
</dbReference>
<dbReference type="AlphaFoldDB" id="A0A0F9WFD2"/>
<dbReference type="OrthoDB" id="10251136at2759"/>